<gene>
    <name evidence="2" type="ORF">GCM10011609_71210</name>
</gene>
<keyword evidence="2" id="KW-0378">Hydrolase</keyword>
<dbReference type="EMBL" id="BMNC01000015">
    <property type="protein sequence ID" value="GGN19882.1"/>
    <property type="molecule type" value="Genomic_DNA"/>
</dbReference>
<dbReference type="InterPro" id="IPR002562">
    <property type="entry name" value="3'-5'_exonuclease_dom"/>
</dbReference>
<dbReference type="PANTHER" id="PTHR47649">
    <property type="entry name" value="RIBONUCLEASE D"/>
    <property type="match status" value="1"/>
</dbReference>
<dbReference type="InterPro" id="IPR051086">
    <property type="entry name" value="RNase_D-like"/>
</dbReference>
<proteinExistence type="predicted"/>
<dbReference type="Pfam" id="PF01612">
    <property type="entry name" value="DNA_pol_A_exo1"/>
    <property type="match status" value="1"/>
</dbReference>
<name>A0ABQ2IMD5_9PSEU</name>
<feature type="domain" description="3'-5' exonuclease" evidence="1">
    <location>
        <begin position="4"/>
        <end position="175"/>
    </location>
</feature>
<evidence type="ECO:0000313" key="2">
    <source>
        <dbReference type="EMBL" id="GGN19882.1"/>
    </source>
</evidence>
<keyword evidence="2" id="KW-0540">Nuclease</keyword>
<dbReference type="InterPro" id="IPR036397">
    <property type="entry name" value="RNaseH_sf"/>
</dbReference>
<protein>
    <submittedName>
        <fullName evidence="2">3'-5' exonuclease</fullName>
    </submittedName>
</protein>
<dbReference type="Gene3D" id="3.30.420.10">
    <property type="entry name" value="Ribonuclease H-like superfamily/Ribonuclease H"/>
    <property type="match status" value="1"/>
</dbReference>
<dbReference type="SUPFAM" id="SSF53098">
    <property type="entry name" value="Ribonuclease H-like"/>
    <property type="match status" value="1"/>
</dbReference>
<comment type="caution">
    <text evidence="2">The sequence shown here is derived from an EMBL/GenBank/DDBJ whole genome shotgun (WGS) entry which is preliminary data.</text>
</comment>
<evidence type="ECO:0000313" key="3">
    <source>
        <dbReference type="Proteomes" id="UP000597656"/>
    </source>
</evidence>
<dbReference type="InterPro" id="IPR012337">
    <property type="entry name" value="RNaseH-like_sf"/>
</dbReference>
<accession>A0ABQ2IMD5</accession>
<dbReference type="RefSeq" id="WP_189159268.1">
    <property type="nucleotide sequence ID" value="NZ_BMNC01000015.1"/>
</dbReference>
<dbReference type="Proteomes" id="UP000597656">
    <property type="component" value="Unassembled WGS sequence"/>
</dbReference>
<dbReference type="CDD" id="cd06142">
    <property type="entry name" value="RNaseD_exo"/>
    <property type="match status" value="1"/>
</dbReference>
<dbReference type="SMART" id="SM00474">
    <property type="entry name" value="35EXOc"/>
    <property type="match status" value="1"/>
</dbReference>
<dbReference type="GO" id="GO:0004527">
    <property type="term" value="F:exonuclease activity"/>
    <property type="evidence" value="ECO:0007669"/>
    <property type="project" value="UniProtKB-KW"/>
</dbReference>
<sequence>MPTPEVLARDISSWHLDALLQVDTVAWDIETTGLNWRTERIATCQLHAPGVGTLIVQLRGEALPVRLCRLLADVRVKKIFHHAPFDLRFMHRWWEVTPSNVVCTKVASRLLDPFGGGSVHTLRSLLRSFLGVNISKEQRLSDWRAPDLSPAQLAYAAADVEYLIPLHDELCSRLASSGLIEIFADCCAFLPAHVQLQVREWPDVFAH</sequence>
<evidence type="ECO:0000259" key="1">
    <source>
        <dbReference type="SMART" id="SM00474"/>
    </source>
</evidence>
<keyword evidence="3" id="KW-1185">Reference proteome</keyword>
<organism evidence="2 3">
    <name type="scientific">Lentzea pudingi</name>
    <dbReference type="NCBI Taxonomy" id="1789439"/>
    <lineage>
        <taxon>Bacteria</taxon>
        <taxon>Bacillati</taxon>
        <taxon>Actinomycetota</taxon>
        <taxon>Actinomycetes</taxon>
        <taxon>Pseudonocardiales</taxon>
        <taxon>Pseudonocardiaceae</taxon>
        <taxon>Lentzea</taxon>
    </lineage>
</organism>
<reference evidence="3" key="1">
    <citation type="journal article" date="2019" name="Int. J. Syst. Evol. Microbiol.">
        <title>The Global Catalogue of Microorganisms (GCM) 10K type strain sequencing project: providing services to taxonomists for standard genome sequencing and annotation.</title>
        <authorList>
            <consortium name="The Broad Institute Genomics Platform"/>
            <consortium name="The Broad Institute Genome Sequencing Center for Infectious Disease"/>
            <person name="Wu L."/>
            <person name="Ma J."/>
        </authorList>
    </citation>
    <scope>NUCLEOTIDE SEQUENCE [LARGE SCALE GENOMIC DNA]</scope>
    <source>
        <strain evidence="3">CGMCC 4.7319</strain>
    </source>
</reference>
<dbReference type="PANTHER" id="PTHR47649:SF1">
    <property type="entry name" value="RIBONUCLEASE D"/>
    <property type="match status" value="1"/>
</dbReference>
<keyword evidence="2" id="KW-0269">Exonuclease</keyword>